<dbReference type="EMBL" id="QICN01000004">
    <property type="protein sequence ID" value="PXV68390.1"/>
    <property type="molecule type" value="Genomic_DNA"/>
</dbReference>
<organism evidence="10 11">
    <name type="scientific">Sinimarinibacterium flocculans</name>
    <dbReference type="NCBI Taxonomy" id="985250"/>
    <lineage>
        <taxon>Bacteria</taxon>
        <taxon>Pseudomonadati</taxon>
        <taxon>Pseudomonadota</taxon>
        <taxon>Gammaproteobacteria</taxon>
        <taxon>Nevskiales</taxon>
        <taxon>Nevskiaceae</taxon>
        <taxon>Sinimarinibacterium</taxon>
    </lineage>
</organism>
<dbReference type="InterPro" id="IPR003399">
    <property type="entry name" value="Mce/MlaD"/>
</dbReference>
<dbReference type="PANTHER" id="PTHR30462:SF0">
    <property type="entry name" value="INTERMEMBRANE TRANSPORT PROTEIN YEBT"/>
    <property type="match status" value="1"/>
</dbReference>
<dbReference type="AlphaFoldDB" id="A0A318EDS9"/>
<feature type="domain" description="Mce/MlaD" evidence="9">
    <location>
        <begin position="294"/>
        <end position="398"/>
    </location>
</feature>
<feature type="transmembrane region" description="Helical" evidence="8">
    <location>
        <begin position="30"/>
        <end position="51"/>
    </location>
</feature>
<dbReference type="InterPro" id="IPR051800">
    <property type="entry name" value="PqiA-PqiB_transport"/>
</dbReference>
<evidence type="ECO:0000313" key="10">
    <source>
        <dbReference type="EMBL" id="PXV68390.1"/>
    </source>
</evidence>
<keyword evidence="4 8" id="KW-0812">Transmembrane</keyword>
<dbReference type="RefSeq" id="WP_245903863.1">
    <property type="nucleotide sequence ID" value="NZ_CAWNXA010000004.1"/>
</dbReference>
<sequence length="551" mass="59074">MSASDSPTDLNPGDLPPPEIRHKRRGMPSLVWLVPIVAALIGVALVVRAVLSAGVTLEITFESAEGLQAGQTELRYKDVVVGTVRRISLSEDLQTVIVSVELDRDAANLAVEDSRFWVVRPRVDTGGISGLGTLVSGVYIAVDVGKSDEPRREFVGLETAPAVTSDSVGTSFVLRSLGLGSLGVGSPVYYRRIQVGRVGAYELNEDGNGVTLQVFVDAPYDRFVTADTRFWNASGIDLSLGASGLQVNTESLASVLAGGVAFETPSDGDPAPPNTTYWLHEDRATALAPPSGRPVRVRMRFADSIRGLAVGAPVDFHGVEFGTVESVELEYDSDKRELYGNVVARLFPKRLGRGYDSLRKAADEERSDTQVLAALIGDGLQAQLRSGNLLTGQLYVVLELSRRARGRSVGQVVAADGVIEIPTVRGSLAQLQDQIASVVEQLSRVPFEDLGNNLRDAIGSADDLLKRLEGELTPEATRTLVEAQRAIDNANRALLADDSGLQQDLRQTLGQVERAGRSLRALSDYLQRHPEALIRGKAEEELPPAAAGESP</sequence>
<evidence type="ECO:0000256" key="3">
    <source>
        <dbReference type="ARBA" id="ARBA00022519"/>
    </source>
</evidence>
<keyword evidence="11" id="KW-1185">Reference proteome</keyword>
<evidence type="ECO:0000256" key="7">
    <source>
        <dbReference type="SAM" id="MobiDB-lite"/>
    </source>
</evidence>
<reference evidence="10 11" key="1">
    <citation type="submission" date="2018-04" db="EMBL/GenBank/DDBJ databases">
        <title>Genomic Encyclopedia of Type Strains, Phase IV (KMG-IV): sequencing the most valuable type-strain genomes for metagenomic binning, comparative biology and taxonomic classification.</title>
        <authorList>
            <person name="Goeker M."/>
        </authorList>
    </citation>
    <scope>NUCLEOTIDE SEQUENCE [LARGE SCALE GENOMIC DNA]</scope>
    <source>
        <strain evidence="10 11">DSM 104150</strain>
    </source>
</reference>
<protein>
    <submittedName>
        <fullName evidence="10">Paraquat-inducible protein B</fullName>
    </submittedName>
</protein>
<dbReference type="PANTHER" id="PTHR30462">
    <property type="entry name" value="INTERMEMBRANE TRANSPORT PROTEIN PQIB-RELATED"/>
    <property type="match status" value="1"/>
</dbReference>
<name>A0A318EDS9_9GAMM</name>
<evidence type="ECO:0000256" key="8">
    <source>
        <dbReference type="SAM" id="Phobius"/>
    </source>
</evidence>
<proteinExistence type="predicted"/>
<evidence type="ECO:0000256" key="2">
    <source>
        <dbReference type="ARBA" id="ARBA00022475"/>
    </source>
</evidence>
<evidence type="ECO:0000259" key="9">
    <source>
        <dbReference type="Pfam" id="PF02470"/>
    </source>
</evidence>
<keyword evidence="6 8" id="KW-0472">Membrane</keyword>
<dbReference type="GO" id="GO:0005886">
    <property type="term" value="C:plasma membrane"/>
    <property type="evidence" value="ECO:0007669"/>
    <property type="project" value="UniProtKB-SubCell"/>
</dbReference>
<gene>
    <name evidence="10" type="ORF">C8D93_10485</name>
</gene>
<comment type="subcellular location">
    <subcellularLocation>
        <location evidence="1">Cell inner membrane</location>
    </subcellularLocation>
</comment>
<evidence type="ECO:0000256" key="4">
    <source>
        <dbReference type="ARBA" id="ARBA00022692"/>
    </source>
</evidence>
<evidence type="ECO:0000256" key="1">
    <source>
        <dbReference type="ARBA" id="ARBA00004533"/>
    </source>
</evidence>
<keyword evidence="2" id="KW-1003">Cell membrane</keyword>
<dbReference type="Proteomes" id="UP000248330">
    <property type="component" value="Unassembled WGS sequence"/>
</dbReference>
<evidence type="ECO:0000256" key="5">
    <source>
        <dbReference type="ARBA" id="ARBA00022989"/>
    </source>
</evidence>
<keyword evidence="3" id="KW-0997">Cell inner membrane</keyword>
<evidence type="ECO:0000256" key="6">
    <source>
        <dbReference type="ARBA" id="ARBA00023136"/>
    </source>
</evidence>
<feature type="domain" description="Mce/MlaD" evidence="9">
    <location>
        <begin position="54"/>
        <end position="144"/>
    </location>
</feature>
<feature type="domain" description="Mce/MlaD" evidence="9">
    <location>
        <begin position="180"/>
        <end position="229"/>
    </location>
</feature>
<accession>A0A318EDS9</accession>
<comment type="caution">
    <text evidence="10">The sequence shown here is derived from an EMBL/GenBank/DDBJ whole genome shotgun (WGS) entry which is preliminary data.</text>
</comment>
<evidence type="ECO:0000313" key="11">
    <source>
        <dbReference type="Proteomes" id="UP000248330"/>
    </source>
</evidence>
<dbReference type="Pfam" id="PF02470">
    <property type="entry name" value="MlaD"/>
    <property type="match status" value="3"/>
</dbReference>
<keyword evidence="5 8" id="KW-1133">Transmembrane helix</keyword>
<feature type="region of interest" description="Disordered" evidence="7">
    <location>
        <begin position="1"/>
        <end position="22"/>
    </location>
</feature>